<accession>A0A9P6SVS5</accession>
<dbReference type="PROSITE" id="PS51387">
    <property type="entry name" value="FAD_PCMH"/>
    <property type="match status" value="1"/>
</dbReference>
<evidence type="ECO:0000259" key="6">
    <source>
        <dbReference type="PROSITE" id="PS51387"/>
    </source>
</evidence>
<gene>
    <name evidence="7" type="ORF">BGZ80_004665</name>
</gene>
<organism evidence="7 8">
    <name type="scientific">Entomortierella chlamydospora</name>
    <dbReference type="NCBI Taxonomy" id="101097"/>
    <lineage>
        <taxon>Eukaryota</taxon>
        <taxon>Fungi</taxon>
        <taxon>Fungi incertae sedis</taxon>
        <taxon>Mucoromycota</taxon>
        <taxon>Mortierellomycotina</taxon>
        <taxon>Mortierellomycetes</taxon>
        <taxon>Mortierellales</taxon>
        <taxon>Mortierellaceae</taxon>
        <taxon>Entomortierella</taxon>
    </lineage>
</organism>
<evidence type="ECO:0000256" key="1">
    <source>
        <dbReference type="ARBA" id="ARBA00001974"/>
    </source>
</evidence>
<dbReference type="GO" id="GO:0016491">
    <property type="term" value="F:oxidoreductase activity"/>
    <property type="evidence" value="ECO:0007669"/>
    <property type="project" value="UniProtKB-KW"/>
</dbReference>
<evidence type="ECO:0000256" key="4">
    <source>
        <dbReference type="ARBA" id="ARBA00022827"/>
    </source>
</evidence>
<protein>
    <recommendedName>
        <fullName evidence="6">FAD-binding PCMH-type domain-containing protein</fullName>
    </recommendedName>
</protein>
<dbReference type="Proteomes" id="UP000703661">
    <property type="component" value="Unassembled WGS sequence"/>
</dbReference>
<sequence>MGNDIVKANNDVIDSDKDVITAIKYAKASNIAVAVRTGGHQYCGASSTFGDNIQLDLSSTYTDFTWENDDCTLVTTGISYSLRMFNAKLGKKNRFVPHGQCSHVHLGGHVQTGGYGQLGRSFGLLADHIQKFRIITADGEPRWVSRGVDEDKDLFFAVLGGSPGNFGALTHVTLKVYKDEDYPKSRGLRATYYYNRDRLKRLLDVMVEMADDENFPADFDYCVTMLSTYSGDFFAFSPDMDLRQRQLHPELYSENNIPFWPQMIVVYAQWANLDGAGQTYDPTFFNKIKEAADEGILPLLGIQVDDDVHTPMSKLTSDWIFRNVREFDLPFVKHAYMSNSKTLKEDGWTDWVADKIDIIQKGIFDGCKLSVQIQNFGGSNSRFYQNGLDGTTSYSWRDSNICCVLDCFHNDDHISRYTAMGWQKDNDDEVGHEGARFCVEDRRVLWGSHDLNLHNNHQYYYDGNGKYDRLCEIKNRYDPNGVFTPNGFCVGAVPVHRRVSRAAKSIAANLQTRAAARVHVEVPMIAEVGSVFVGGEGSEVVEVSVEEVSVEEVSVDEVSDVSVMPISCRMIDEEVIPDLMPEIVEAIPEPEPEAREQAMFLYAVSQDSEMAAQLMMREAQLEEILIRRGEQSLSREE</sequence>
<reference evidence="7" key="1">
    <citation type="journal article" date="2020" name="Fungal Divers.">
        <title>Resolving the Mortierellaceae phylogeny through synthesis of multi-gene phylogenetics and phylogenomics.</title>
        <authorList>
            <person name="Vandepol N."/>
            <person name="Liber J."/>
            <person name="Desiro A."/>
            <person name="Na H."/>
            <person name="Kennedy M."/>
            <person name="Barry K."/>
            <person name="Grigoriev I.V."/>
            <person name="Miller A.N."/>
            <person name="O'Donnell K."/>
            <person name="Stajich J.E."/>
            <person name="Bonito G."/>
        </authorList>
    </citation>
    <scope>NUCLEOTIDE SEQUENCE</scope>
    <source>
        <strain evidence="7">NRRL 2769</strain>
    </source>
</reference>
<dbReference type="Pfam" id="PF01565">
    <property type="entry name" value="FAD_binding_4"/>
    <property type="match status" value="1"/>
</dbReference>
<evidence type="ECO:0000313" key="8">
    <source>
        <dbReference type="Proteomes" id="UP000703661"/>
    </source>
</evidence>
<evidence type="ECO:0000256" key="3">
    <source>
        <dbReference type="ARBA" id="ARBA00022630"/>
    </source>
</evidence>
<dbReference type="Gene3D" id="3.40.462.20">
    <property type="match status" value="1"/>
</dbReference>
<name>A0A9P6SVS5_9FUNG</name>
<comment type="caution">
    <text evidence="7">The sequence shown here is derived from an EMBL/GenBank/DDBJ whole genome shotgun (WGS) entry which is preliminary data.</text>
</comment>
<dbReference type="PANTHER" id="PTHR42973">
    <property type="entry name" value="BINDING OXIDOREDUCTASE, PUTATIVE (AFU_ORTHOLOGUE AFUA_1G17690)-RELATED"/>
    <property type="match status" value="1"/>
</dbReference>
<dbReference type="Gene3D" id="3.30.465.10">
    <property type="match status" value="2"/>
</dbReference>
<keyword evidence="5" id="KW-0560">Oxidoreductase</keyword>
<dbReference type="InterPro" id="IPR012951">
    <property type="entry name" value="BBE"/>
</dbReference>
<evidence type="ECO:0000256" key="5">
    <source>
        <dbReference type="ARBA" id="ARBA00023002"/>
    </source>
</evidence>
<evidence type="ECO:0000313" key="7">
    <source>
        <dbReference type="EMBL" id="KAG0007428.1"/>
    </source>
</evidence>
<dbReference type="PANTHER" id="PTHR42973:SF39">
    <property type="entry name" value="FAD-BINDING PCMH-TYPE DOMAIN-CONTAINING PROTEIN"/>
    <property type="match status" value="1"/>
</dbReference>
<dbReference type="InterPro" id="IPR036318">
    <property type="entry name" value="FAD-bd_PCMH-like_sf"/>
</dbReference>
<dbReference type="InterPro" id="IPR006094">
    <property type="entry name" value="Oxid_FAD_bind_N"/>
</dbReference>
<dbReference type="InterPro" id="IPR050416">
    <property type="entry name" value="FAD-linked_Oxidoreductase"/>
</dbReference>
<keyword evidence="3" id="KW-0285">Flavoprotein</keyword>
<feature type="domain" description="FAD-binding PCMH-type" evidence="6">
    <location>
        <begin position="1"/>
        <end position="179"/>
    </location>
</feature>
<keyword evidence="4" id="KW-0274">FAD</keyword>
<comment type="similarity">
    <text evidence="2">Belongs to the oxygen-dependent FAD-linked oxidoreductase family.</text>
</comment>
<comment type="cofactor">
    <cofactor evidence="1">
        <name>FAD</name>
        <dbReference type="ChEBI" id="CHEBI:57692"/>
    </cofactor>
</comment>
<dbReference type="AlphaFoldDB" id="A0A9P6SVS5"/>
<dbReference type="InterPro" id="IPR016169">
    <property type="entry name" value="FAD-bd_PCMH_sub2"/>
</dbReference>
<evidence type="ECO:0000256" key="2">
    <source>
        <dbReference type="ARBA" id="ARBA00005466"/>
    </source>
</evidence>
<dbReference type="EMBL" id="JAAAID010002357">
    <property type="protein sequence ID" value="KAG0007428.1"/>
    <property type="molecule type" value="Genomic_DNA"/>
</dbReference>
<dbReference type="SUPFAM" id="SSF56176">
    <property type="entry name" value="FAD-binding/transporter-associated domain-like"/>
    <property type="match status" value="1"/>
</dbReference>
<proteinExistence type="inferred from homology"/>
<keyword evidence="8" id="KW-1185">Reference proteome</keyword>
<dbReference type="GO" id="GO:0071949">
    <property type="term" value="F:FAD binding"/>
    <property type="evidence" value="ECO:0007669"/>
    <property type="project" value="InterPro"/>
</dbReference>
<dbReference type="Pfam" id="PF08031">
    <property type="entry name" value="BBE"/>
    <property type="match status" value="1"/>
</dbReference>
<dbReference type="InterPro" id="IPR016166">
    <property type="entry name" value="FAD-bd_PCMH"/>
</dbReference>